<feature type="compositionally biased region" description="Low complexity" evidence="1">
    <location>
        <begin position="13"/>
        <end position="26"/>
    </location>
</feature>
<evidence type="ECO:0000313" key="2">
    <source>
        <dbReference type="EMBL" id="CVK96163.1"/>
    </source>
</evidence>
<evidence type="ECO:0000313" key="3">
    <source>
        <dbReference type="Proteomes" id="UP000184255"/>
    </source>
</evidence>
<keyword evidence="3" id="KW-1185">Reference proteome</keyword>
<dbReference type="Proteomes" id="UP000184255">
    <property type="component" value="Unassembled WGS sequence"/>
</dbReference>
<feature type="compositionally biased region" description="Basic and acidic residues" evidence="1">
    <location>
        <begin position="80"/>
        <end position="89"/>
    </location>
</feature>
<feature type="compositionally biased region" description="Polar residues" evidence="1">
    <location>
        <begin position="95"/>
        <end position="115"/>
    </location>
</feature>
<feature type="region of interest" description="Disordered" evidence="1">
    <location>
        <begin position="1"/>
        <end position="39"/>
    </location>
</feature>
<protein>
    <submittedName>
        <fullName evidence="2">Uncharacterized protein</fullName>
    </submittedName>
</protein>
<proteinExistence type="predicted"/>
<dbReference type="GeneID" id="65093278"/>
<feature type="region of interest" description="Disordered" evidence="1">
    <location>
        <begin position="80"/>
        <end position="136"/>
    </location>
</feature>
<dbReference type="EMBL" id="FCQH01000007">
    <property type="protein sequence ID" value="CVK96163.1"/>
    <property type="molecule type" value="Genomic_DNA"/>
</dbReference>
<accession>A0A1L7TJ47</accession>
<evidence type="ECO:0000256" key="1">
    <source>
        <dbReference type="SAM" id="MobiDB-lite"/>
    </source>
</evidence>
<dbReference type="AlphaFoldDB" id="A0A1L7TJ47"/>
<comment type="caution">
    <text evidence="2">The sequence shown here is derived from an EMBL/GenBank/DDBJ whole genome shotgun (WGS) entry which is preliminary data.</text>
</comment>
<name>A0A1L7TJ47_FUSMA</name>
<gene>
    <name evidence="2" type="ORF">FMAN_14029</name>
</gene>
<organism evidence="2 3">
    <name type="scientific">Fusarium mangiferae</name>
    <name type="common">Mango malformation disease fungus</name>
    <dbReference type="NCBI Taxonomy" id="192010"/>
    <lineage>
        <taxon>Eukaryota</taxon>
        <taxon>Fungi</taxon>
        <taxon>Dikarya</taxon>
        <taxon>Ascomycota</taxon>
        <taxon>Pezizomycotina</taxon>
        <taxon>Sordariomycetes</taxon>
        <taxon>Hypocreomycetidae</taxon>
        <taxon>Hypocreales</taxon>
        <taxon>Nectriaceae</taxon>
        <taxon>Fusarium</taxon>
        <taxon>Fusarium fujikuroi species complex</taxon>
    </lineage>
</organism>
<feature type="compositionally biased region" description="Polar residues" evidence="1">
    <location>
        <begin position="1"/>
        <end position="12"/>
    </location>
</feature>
<dbReference type="RefSeq" id="XP_041683923.1">
    <property type="nucleotide sequence ID" value="XM_041833573.1"/>
</dbReference>
<sequence length="211" mass="23448">MSARHSATTSAVPRSSSPHSQGSRSGYWSPTARAPSRLHNRQYLTTHDVNTAPLQTHSTGLASEAVSRGELTAYDRRDVESRSYARSDDCPSLEPSISTPPAKSRWSYSASSLQNPDIPPLDESSETFTENSDLADDDDESVMIMELYRISCSTTASTPTLIEIINNHETHSRHEDTYVDANRSYYKKADKRYGMVFSDMEIGSLYTLALL</sequence>
<reference evidence="3" key="1">
    <citation type="journal article" date="2016" name="Genome Biol. Evol.">
        <title>Comparative 'omics' of the Fusarium fujikuroi species complex highlights differences in genetic potential and metabolite synthesis.</title>
        <authorList>
            <person name="Niehaus E.-M."/>
            <person name="Muensterkoetter M."/>
            <person name="Proctor R.H."/>
            <person name="Brown D.W."/>
            <person name="Sharon A."/>
            <person name="Idan Y."/>
            <person name="Oren-Young L."/>
            <person name="Sieber C.M."/>
            <person name="Novak O."/>
            <person name="Pencik A."/>
            <person name="Tarkowska D."/>
            <person name="Hromadova K."/>
            <person name="Freeman S."/>
            <person name="Maymon M."/>
            <person name="Elazar M."/>
            <person name="Youssef S.A."/>
            <person name="El-Shabrawy E.S.M."/>
            <person name="Shalaby A.B.A."/>
            <person name="Houterman P."/>
            <person name="Brock N.L."/>
            <person name="Burkhardt I."/>
            <person name="Tsavkelova E.A."/>
            <person name="Dickschat J.S."/>
            <person name="Galuszka P."/>
            <person name="Gueldener U."/>
            <person name="Tudzynski B."/>
        </authorList>
    </citation>
    <scope>NUCLEOTIDE SEQUENCE [LARGE SCALE GENOMIC DNA]</scope>
    <source>
        <strain evidence="3">MRC7560</strain>
    </source>
</reference>
<dbReference type="VEuPathDB" id="FungiDB:FMAN_14029"/>